<feature type="domain" description="HTH tetR-type" evidence="5">
    <location>
        <begin position="223"/>
        <end position="283"/>
    </location>
</feature>
<dbReference type="Proteomes" id="UP000530564">
    <property type="component" value="Unassembled WGS sequence"/>
</dbReference>
<dbReference type="SUPFAM" id="SSF46689">
    <property type="entry name" value="Homeodomain-like"/>
    <property type="match status" value="2"/>
</dbReference>
<reference evidence="6 7" key="1">
    <citation type="submission" date="2020-08" db="EMBL/GenBank/DDBJ databases">
        <title>Genomic Encyclopedia of Type Strains, Phase IV (KMG-IV): sequencing the most valuable type-strain genomes for metagenomic binning, comparative biology and taxonomic classification.</title>
        <authorList>
            <person name="Goeker M."/>
        </authorList>
    </citation>
    <scope>NUCLEOTIDE SEQUENCE [LARGE SCALE GENOMIC DNA]</scope>
    <source>
        <strain evidence="6 7">DSM 21793</strain>
    </source>
</reference>
<dbReference type="InterPro" id="IPR036271">
    <property type="entry name" value="Tet_transcr_reg_TetR-rel_C_sf"/>
</dbReference>
<gene>
    <name evidence="6" type="ORF">GGQ61_002553</name>
</gene>
<dbReference type="Gene3D" id="1.10.10.60">
    <property type="entry name" value="Homeodomain-like"/>
    <property type="match status" value="2"/>
</dbReference>
<name>A0A839ZYZ6_9CAUL</name>
<evidence type="ECO:0000256" key="2">
    <source>
        <dbReference type="ARBA" id="ARBA00023125"/>
    </source>
</evidence>
<dbReference type="InterPro" id="IPR001647">
    <property type="entry name" value="HTH_TetR"/>
</dbReference>
<organism evidence="6 7">
    <name type="scientific">Phenylobacterium haematophilum</name>
    <dbReference type="NCBI Taxonomy" id="98513"/>
    <lineage>
        <taxon>Bacteria</taxon>
        <taxon>Pseudomonadati</taxon>
        <taxon>Pseudomonadota</taxon>
        <taxon>Alphaproteobacteria</taxon>
        <taxon>Caulobacterales</taxon>
        <taxon>Caulobacteraceae</taxon>
        <taxon>Phenylobacterium</taxon>
    </lineage>
</organism>
<feature type="DNA-binding region" description="H-T-H motif" evidence="4">
    <location>
        <begin position="246"/>
        <end position="265"/>
    </location>
</feature>
<dbReference type="Gene3D" id="1.10.357.10">
    <property type="entry name" value="Tetracycline Repressor, domain 2"/>
    <property type="match status" value="2"/>
</dbReference>
<dbReference type="PANTHER" id="PTHR30055:SF234">
    <property type="entry name" value="HTH-TYPE TRANSCRIPTIONAL REGULATOR BETI"/>
    <property type="match status" value="1"/>
</dbReference>
<sequence length="409" mass="45444">MTASVNPKPRARYAAKRDAIMAAATQVFADQGMSGFTLAAVAKRMDLHPVSLTYYFKRKEDLAAAVLRDTIARFALMLDEAETHTTPAERLTAFIAAYFETRRRIEVGEEDVLAPFSEVYLIEGEQKQPVIQSFEALYVRIGRLLKSDDTPWVSTPRRQGLARLVVNQLTWADTWLPTYEPQDYPRVAARLSDIMINGLPAVHQPWPDGPLLQLGALSAENDEVTRDRFLLAATKLMNREGYRGASVDKISAELKVTKGSFYHHNADKDELAVACFGATFDLIDQAKREAAKAGSNWTRLWLAVTSLGMLQAQSAGGRLLRHHCIAAVPPAMRRQMLVRFLQTTNSFAGIIADGVADGSIRPVDPLLAAHAMMVTFNACLPLEPRRRPVVTDGVMEEYLRPALLGYFVK</sequence>
<proteinExistence type="predicted"/>
<evidence type="ECO:0000313" key="7">
    <source>
        <dbReference type="Proteomes" id="UP000530564"/>
    </source>
</evidence>
<dbReference type="SUPFAM" id="SSF48498">
    <property type="entry name" value="Tetracyclin repressor-like, C-terminal domain"/>
    <property type="match status" value="1"/>
</dbReference>
<dbReference type="PROSITE" id="PS50977">
    <property type="entry name" value="HTH_TETR_2"/>
    <property type="match status" value="2"/>
</dbReference>
<protein>
    <submittedName>
        <fullName evidence="6">AcrR family transcriptional regulator</fullName>
    </submittedName>
</protein>
<evidence type="ECO:0000259" key="5">
    <source>
        <dbReference type="PROSITE" id="PS50977"/>
    </source>
</evidence>
<feature type="domain" description="HTH tetR-type" evidence="5">
    <location>
        <begin position="14"/>
        <end position="74"/>
    </location>
</feature>
<accession>A0A839ZYZ6</accession>
<evidence type="ECO:0000256" key="3">
    <source>
        <dbReference type="ARBA" id="ARBA00023163"/>
    </source>
</evidence>
<feature type="DNA-binding region" description="H-T-H motif" evidence="4">
    <location>
        <begin position="37"/>
        <end position="56"/>
    </location>
</feature>
<dbReference type="AlphaFoldDB" id="A0A839ZYZ6"/>
<keyword evidence="3" id="KW-0804">Transcription</keyword>
<dbReference type="RefSeq" id="WP_183773288.1">
    <property type="nucleotide sequence ID" value="NZ_JACIDK010000003.1"/>
</dbReference>
<keyword evidence="2 4" id="KW-0238">DNA-binding</keyword>
<keyword evidence="1" id="KW-0805">Transcription regulation</keyword>
<dbReference type="GO" id="GO:0003700">
    <property type="term" value="F:DNA-binding transcription factor activity"/>
    <property type="evidence" value="ECO:0007669"/>
    <property type="project" value="TreeGrafter"/>
</dbReference>
<dbReference type="GO" id="GO:0000976">
    <property type="term" value="F:transcription cis-regulatory region binding"/>
    <property type="evidence" value="ECO:0007669"/>
    <property type="project" value="TreeGrafter"/>
</dbReference>
<keyword evidence="7" id="KW-1185">Reference proteome</keyword>
<evidence type="ECO:0000313" key="6">
    <source>
        <dbReference type="EMBL" id="MBB3891825.1"/>
    </source>
</evidence>
<comment type="caution">
    <text evidence="6">The sequence shown here is derived from an EMBL/GenBank/DDBJ whole genome shotgun (WGS) entry which is preliminary data.</text>
</comment>
<dbReference type="PANTHER" id="PTHR30055">
    <property type="entry name" value="HTH-TYPE TRANSCRIPTIONAL REGULATOR RUTR"/>
    <property type="match status" value="1"/>
</dbReference>
<dbReference type="InterPro" id="IPR050109">
    <property type="entry name" value="HTH-type_TetR-like_transc_reg"/>
</dbReference>
<dbReference type="InterPro" id="IPR009057">
    <property type="entry name" value="Homeodomain-like_sf"/>
</dbReference>
<dbReference type="Pfam" id="PF00440">
    <property type="entry name" value="TetR_N"/>
    <property type="match status" value="2"/>
</dbReference>
<evidence type="ECO:0000256" key="1">
    <source>
        <dbReference type="ARBA" id="ARBA00023015"/>
    </source>
</evidence>
<dbReference type="EMBL" id="JACIDK010000003">
    <property type="protein sequence ID" value="MBB3891825.1"/>
    <property type="molecule type" value="Genomic_DNA"/>
</dbReference>
<evidence type="ECO:0000256" key="4">
    <source>
        <dbReference type="PROSITE-ProRule" id="PRU00335"/>
    </source>
</evidence>